<dbReference type="Proteomes" id="UP001487740">
    <property type="component" value="Unassembled WGS sequence"/>
</dbReference>
<evidence type="ECO:0008006" key="6">
    <source>
        <dbReference type="Google" id="ProtNLM"/>
    </source>
</evidence>
<evidence type="ECO:0000313" key="4">
    <source>
        <dbReference type="EMBL" id="KAK8393638.1"/>
    </source>
</evidence>
<name>A0AAW0U2L1_SCYPA</name>
<comment type="caution">
    <text evidence="4">The sequence shown here is derived from an EMBL/GenBank/DDBJ whole genome shotgun (WGS) entry which is preliminary data.</text>
</comment>
<dbReference type="GO" id="GO:0042302">
    <property type="term" value="F:structural constituent of cuticle"/>
    <property type="evidence" value="ECO:0007669"/>
    <property type="project" value="UniProtKB-KW"/>
</dbReference>
<evidence type="ECO:0000256" key="3">
    <source>
        <dbReference type="SAM" id="SignalP"/>
    </source>
</evidence>
<evidence type="ECO:0000256" key="1">
    <source>
        <dbReference type="ARBA" id="ARBA00022460"/>
    </source>
</evidence>
<dbReference type="Pfam" id="PF08140">
    <property type="entry name" value="Cuticle_1"/>
    <property type="match status" value="5"/>
</dbReference>
<dbReference type="EMBL" id="JARAKH010000020">
    <property type="protein sequence ID" value="KAK8393638.1"/>
    <property type="molecule type" value="Genomic_DNA"/>
</dbReference>
<reference evidence="4 5" key="1">
    <citation type="submission" date="2023-03" db="EMBL/GenBank/DDBJ databases">
        <title>High-quality genome of Scylla paramamosain provides insights in environmental adaptation.</title>
        <authorList>
            <person name="Zhang L."/>
        </authorList>
    </citation>
    <scope>NUCLEOTIDE SEQUENCE [LARGE SCALE GENOMIC DNA]</scope>
    <source>
        <strain evidence="4">LZ_2023a</strain>
        <tissue evidence="4">Muscle</tissue>
    </source>
</reference>
<proteinExistence type="predicted"/>
<accession>A0AAW0U2L1</accession>
<evidence type="ECO:0000256" key="2">
    <source>
        <dbReference type="ARBA" id="ARBA00022737"/>
    </source>
</evidence>
<keyword evidence="3" id="KW-0732">Signal</keyword>
<evidence type="ECO:0000313" key="5">
    <source>
        <dbReference type="Proteomes" id="UP001487740"/>
    </source>
</evidence>
<organism evidence="4 5">
    <name type="scientific">Scylla paramamosain</name>
    <name type="common">Mud crab</name>
    <dbReference type="NCBI Taxonomy" id="85552"/>
    <lineage>
        <taxon>Eukaryota</taxon>
        <taxon>Metazoa</taxon>
        <taxon>Ecdysozoa</taxon>
        <taxon>Arthropoda</taxon>
        <taxon>Crustacea</taxon>
        <taxon>Multicrustacea</taxon>
        <taxon>Malacostraca</taxon>
        <taxon>Eumalacostraca</taxon>
        <taxon>Eucarida</taxon>
        <taxon>Decapoda</taxon>
        <taxon>Pleocyemata</taxon>
        <taxon>Brachyura</taxon>
        <taxon>Eubrachyura</taxon>
        <taxon>Portunoidea</taxon>
        <taxon>Portunidae</taxon>
        <taxon>Portuninae</taxon>
        <taxon>Scylla</taxon>
    </lineage>
</organism>
<keyword evidence="2" id="KW-0677">Repeat</keyword>
<dbReference type="InterPro" id="IPR012539">
    <property type="entry name" value="Cuticle_1"/>
</dbReference>
<protein>
    <recommendedName>
        <fullName evidence="6">Cuticle protein</fullName>
    </recommendedName>
</protein>
<feature type="signal peptide" evidence="3">
    <location>
        <begin position="1"/>
        <end position="16"/>
    </location>
</feature>
<feature type="chain" id="PRO_5043968081" description="Cuticle protein" evidence="3">
    <location>
        <begin position="17"/>
        <end position="286"/>
    </location>
</feature>
<gene>
    <name evidence="4" type="ORF">O3P69_006751</name>
</gene>
<keyword evidence="5" id="KW-1185">Reference proteome</keyword>
<sequence length="286" mass="29673">MKLLVALCLMAAGVSAQFGESGIVLPNGKLIQFTREEADNVAAIGESGVVFRDGTHKQFDMEFATLHNNLPAPAKPEPVAFGPYSYTGIVMPDGKNTQFTHDEHTNIVLVGPSGVVTADGRNVQLGQEGLPLPLRRKRSVALEGPSGAQFSDGQLVHLPAGVKIVLVGPSGATLSNGNHVQFREKRSPSGAVVGPSGMITPSGQVIQFAPGVSVPVHGPSGAVFSTGKNIQYDRKKRAAPSTAVLGESGIITPSGRPVHLPLGTSVVLHGPSGIVLSTGETIQFDL</sequence>
<keyword evidence="1" id="KW-0193">Cuticle</keyword>
<dbReference type="AlphaFoldDB" id="A0AAW0U2L1"/>